<reference evidence="5" key="1">
    <citation type="journal article" date="2019" name="Int. J. Syst. Evol. Microbiol.">
        <title>The Global Catalogue of Microorganisms (GCM) 10K type strain sequencing project: providing services to taxonomists for standard genome sequencing and annotation.</title>
        <authorList>
            <consortium name="The Broad Institute Genomics Platform"/>
            <consortium name="The Broad Institute Genome Sequencing Center for Infectious Disease"/>
            <person name="Wu L."/>
            <person name="Ma J."/>
        </authorList>
    </citation>
    <scope>NUCLEOTIDE SEQUENCE [LARGE SCALE GENOMIC DNA]</scope>
    <source>
        <strain evidence="5">KCTC 52344</strain>
    </source>
</reference>
<evidence type="ECO:0000256" key="1">
    <source>
        <dbReference type="ARBA" id="ARBA00022614"/>
    </source>
</evidence>
<dbReference type="InterPro" id="IPR050216">
    <property type="entry name" value="LRR_domain-containing"/>
</dbReference>
<gene>
    <name evidence="4" type="ORF">ACFSR2_17750</name>
</gene>
<dbReference type="SUPFAM" id="SSF52058">
    <property type="entry name" value="L domain-like"/>
    <property type="match status" value="1"/>
</dbReference>
<dbReference type="PANTHER" id="PTHR48051:SF54">
    <property type="entry name" value="LEUCINE-RICH REPEAT-CONTAINING PROTEIN"/>
    <property type="match status" value="1"/>
</dbReference>
<keyword evidence="2" id="KW-0677">Repeat</keyword>
<sequence length="489" mass="57499">MKNLFCLLVLASFCSFGQQKVYRTKVFEKEILKTKITQVGNATIKEELDPYKPLSNALLDEKNYTVILEVERKKLQSDFYRFANKRNIRFQEFSDSKSIPVKFMVQPNGTIDYFVYGYEEAIVAKGRNYNYMPDDSLNPENDQKLIRIAEDFCKNYKFPNNLSKNKFSISFLMYTGSKFMTKKPSKTFIYNLEMAEACDKPDTVKTLMLNNLQLEKFPMVVFKFKNLEKLDLSDNYIEKIPKSVSKIKNLKFLSISNNPIDNNKLKFKKNNHIKDLNVQYTGIQYIPRSIARNRSLEVLFLGNNRYKKFRKRDFKHMDNLKALNLYNARLSELPLNVTKLKNLEELDLYYNDLKQLPNEICTMPKLKTLAVSNNELWSLPANIAQIKTLETLYAHHNKLDDLPTLPDLKLLHIGSNLFKTIPEEVYKMENLIEFDMTKNQVKEVPTQLRKFEKLQRVYLQGNDFDKMLTKQEELAKLVTDLEKKDILVR</sequence>
<evidence type="ECO:0000259" key="3">
    <source>
        <dbReference type="Pfam" id="PF23598"/>
    </source>
</evidence>
<proteinExistence type="predicted"/>
<comment type="caution">
    <text evidence="4">The sequence shown here is derived from an EMBL/GenBank/DDBJ whole genome shotgun (WGS) entry which is preliminary data.</text>
</comment>
<evidence type="ECO:0000313" key="5">
    <source>
        <dbReference type="Proteomes" id="UP001597510"/>
    </source>
</evidence>
<dbReference type="PANTHER" id="PTHR48051">
    <property type="match status" value="1"/>
</dbReference>
<dbReference type="Pfam" id="PF13855">
    <property type="entry name" value="LRR_8"/>
    <property type="match status" value="1"/>
</dbReference>
<dbReference type="Gene3D" id="3.80.10.10">
    <property type="entry name" value="Ribonuclease Inhibitor"/>
    <property type="match status" value="1"/>
</dbReference>
<dbReference type="PROSITE" id="PS51450">
    <property type="entry name" value="LRR"/>
    <property type="match status" value="3"/>
</dbReference>
<feature type="domain" description="Disease resistance R13L4/SHOC-2-like LRR" evidence="3">
    <location>
        <begin position="275"/>
        <end position="394"/>
    </location>
</feature>
<dbReference type="InterPro" id="IPR003591">
    <property type="entry name" value="Leu-rich_rpt_typical-subtyp"/>
</dbReference>
<dbReference type="SMART" id="SM00364">
    <property type="entry name" value="LRR_BAC"/>
    <property type="match status" value="7"/>
</dbReference>
<evidence type="ECO:0000313" key="4">
    <source>
        <dbReference type="EMBL" id="MFD2522748.1"/>
    </source>
</evidence>
<dbReference type="Pfam" id="PF23598">
    <property type="entry name" value="LRR_14"/>
    <property type="match status" value="1"/>
</dbReference>
<dbReference type="SMART" id="SM00369">
    <property type="entry name" value="LRR_TYP"/>
    <property type="match status" value="5"/>
</dbReference>
<dbReference type="InterPro" id="IPR055414">
    <property type="entry name" value="LRR_R13L4/SHOC2-like"/>
</dbReference>
<accession>A0ABW5JAY1</accession>
<dbReference type="EMBL" id="JBHULC010000021">
    <property type="protein sequence ID" value="MFD2522748.1"/>
    <property type="molecule type" value="Genomic_DNA"/>
</dbReference>
<organism evidence="4 5">
    <name type="scientific">Emticicia soli</name>
    <dbReference type="NCBI Taxonomy" id="2027878"/>
    <lineage>
        <taxon>Bacteria</taxon>
        <taxon>Pseudomonadati</taxon>
        <taxon>Bacteroidota</taxon>
        <taxon>Cytophagia</taxon>
        <taxon>Cytophagales</taxon>
        <taxon>Leadbetterellaceae</taxon>
        <taxon>Emticicia</taxon>
    </lineage>
</organism>
<evidence type="ECO:0000256" key="2">
    <source>
        <dbReference type="ARBA" id="ARBA00022737"/>
    </source>
</evidence>
<keyword evidence="5" id="KW-1185">Reference proteome</keyword>
<name>A0ABW5JAY1_9BACT</name>
<keyword evidence="1" id="KW-0433">Leucine-rich repeat</keyword>
<dbReference type="InterPro" id="IPR001611">
    <property type="entry name" value="Leu-rich_rpt"/>
</dbReference>
<protein>
    <submittedName>
        <fullName evidence="4">Leucine-rich repeat domain-containing protein</fullName>
    </submittedName>
</protein>
<dbReference type="InterPro" id="IPR032675">
    <property type="entry name" value="LRR_dom_sf"/>
</dbReference>
<dbReference type="Proteomes" id="UP001597510">
    <property type="component" value="Unassembled WGS sequence"/>
</dbReference>
<dbReference type="RefSeq" id="WP_340237836.1">
    <property type="nucleotide sequence ID" value="NZ_JBBEWC010000008.1"/>
</dbReference>